<organism evidence="1 2">
    <name type="scientific">Erysiphe neolycopersici</name>
    <dbReference type="NCBI Taxonomy" id="212602"/>
    <lineage>
        <taxon>Eukaryota</taxon>
        <taxon>Fungi</taxon>
        <taxon>Dikarya</taxon>
        <taxon>Ascomycota</taxon>
        <taxon>Pezizomycotina</taxon>
        <taxon>Leotiomycetes</taxon>
        <taxon>Erysiphales</taxon>
        <taxon>Erysiphaceae</taxon>
        <taxon>Erysiphe</taxon>
    </lineage>
</organism>
<reference evidence="1 2" key="1">
    <citation type="journal article" date="2018" name="BMC Genomics">
        <title>Comparative genome analyses reveal sequence features reflecting distinct modes of host-adaptation between dicot and monocot powdery mildew.</title>
        <authorList>
            <person name="Wu Y."/>
            <person name="Ma X."/>
            <person name="Pan Z."/>
            <person name="Kale S.D."/>
            <person name="Song Y."/>
            <person name="King H."/>
            <person name="Zhang Q."/>
            <person name="Presley C."/>
            <person name="Deng X."/>
            <person name="Wei C.I."/>
            <person name="Xiao S."/>
        </authorList>
    </citation>
    <scope>NUCLEOTIDE SEQUENCE [LARGE SCALE GENOMIC DNA]</scope>
    <source>
        <strain evidence="1">UMSG2</strain>
    </source>
</reference>
<dbReference type="PANTHER" id="PTHR34618:SF1">
    <property type="entry name" value="SECRETED PROTEIN"/>
    <property type="match status" value="1"/>
</dbReference>
<comment type="caution">
    <text evidence="1">The sequence shown here is derived from an EMBL/GenBank/DDBJ whole genome shotgun (WGS) entry which is preliminary data.</text>
</comment>
<dbReference type="EMBL" id="MCFK01001748">
    <property type="protein sequence ID" value="RKF64649.1"/>
    <property type="molecule type" value="Genomic_DNA"/>
</dbReference>
<dbReference type="Pfam" id="PF11327">
    <property type="entry name" value="Egh16-like"/>
    <property type="match status" value="1"/>
</dbReference>
<dbReference type="PANTHER" id="PTHR34618">
    <property type="entry name" value="SURFACE PROTEIN MAS1, PUTATIVE-RELATED"/>
    <property type="match status" value="1"/>
</dbReference>
<sequence>MQFKSILTFASIAVTNVFGHGVIDSIKGANGVDMPALSVVDGTPRDCASPLCGSEADTSIIRSRELGTSKATGLGRTQGGGPVDASKMVSMFMNEIGGNKTTNKQAREIHAANMLRRSLVTRAANGGQKTPKGTMETG</sequence>
<proteinExistence type="predicted"/>
<dbReference type="Proteomes" id="UP000286134">
    <property type="component" value="Unassembled WGS sequence"/>
</dbReference>
<dbReference type="AlphaFoldDB" id="A0A420I4L9"/>
<feature type="non-terminal residue" evidence="1">
    <location>
        <position position="138"/>
    </location>
</feature>
<keyword evidence="2" id="KW-1185">Reference proteome</keyword>
<evidence type="ECO:0000313" key="2">
    <source>
        <dbReference type="Proteomes" id="UP000286134"/>
    </source>
</evidence>
<dbReference type="OrthoDB" id="5310497at2759"/>
<dbReference type="STRING" id="212602.A0A420I4L9"/>
<evidence type="ECO:0000313" key="1">
    <source>
        <dbReference type="EMBL" id="RKF64649.1"/>
    </source>
</evidence>
<gene>
    <name evidence="1" type="ORF">OnM2_017094</name>
</gene>
<name>A0A420I4L9_9PEZI</name>
<dbReference type="InterPro" id="IPR021476">
    <property type="entry name" value="Egh16-like"/>
</dbReference>
<protein>
    <submittedName>
        <fullName evidence="1">Putative egh16h1-like protein</fullName>
    </submittedName>
</protein>
<accession>A0A420I4L9</accession>